<feature type="compositionally biased region" description="Basic residues" evidence="1">
    <location>
        <begin position="1"/>
        <end position="10"/>
    </location>
</feature>
<proteinExistence type="predicted"/>
<dbReference type="RefSeq" id="WP_233473074.1">
    <property type="nucleotide sequence ID" value="NZ_BONS01000019.1"/>
</dbReference>
<keyword evidence="3" id="KW-1185">Reference proteome</keyword>
<dbReference type="AlphaFoldDB" id="A0A8J7KK02"/>
<comment type="caution">
    <text evidence="2">The sequence shown here is derived from an EMBL/GenBank/DDBJ whole genome shotgun (WGS) entry which is preliminary data.</text>
</comment>
<dbReference type="Proteomes" id="UP000622552">
    <property type="component" value="Unassembled WGS sequence"/>
</dbReference>
<accession>A0A8J7KK02</accession>
<protein>
    <recommendedName>
        <fullName evidence="4">ATP/GTP-binding protein</fullName>
    </recommendedName>
</protein>
<gene>
    <name evidence="2" type="ORF">IW245_007059</name>
</gene>
<evidence type="ECO:0008006" key="4">
    <source>
        <dbReference type="Google" id="ProtNLM"/>
    </source>
</evidence>
<name>A0A8J7KK02_9ACTN</name>
<evidence type="ECO:0000313" key="2">
    <source>
        <dbReference type="EMBL" id="MBG6140865.1"/>
    </source>
</evidence>
<evidence type="ECO:0000256" key="1">
    <source>
        <dbReference type="SAM" id="MobiDB-lite"/>
    </source>
</evidence>
<dbReference type="EMBL" id="JADOUF010000001">
    <property type="protein sequence ID" value="MBG6140865.1"/>
    <property type="molecule type" value="Genomic_DNA"/>
</dbReference>
<reference evidence="2" key="1">
    <citation type="submission" date="2020-11" db="EMBL/GenBank/DDBJ databases">
        <title>Sequencing the genomes of 1000 actinobacteria strains.</title>
        <authorList>
            <person name="Klenk H.-P."/>
        </authorList>
    </citation>
    <scope>NUCLEOTIDE SEQUENCE</scope>
    <source>
        <strain evidence="2">DSM 45356</strain>
    </source>
</reference>
<evidence type="ECO:0000313" key="3">
    <source>
        <dbReference type="Proteomes" id="UP000622552"/>
    </source>
</evidence>
<feature type="region of interest" description="Disordered" evidence="1">
    <location>
        <begin position="1"/>
        <end position="47"/>
    </location>
</feature>
<organism evidence="2 3">
    <name type="scientific">Longispora fulva</name>
    <dbReference type="NCBI Taxonomy" id="619741"/>
    <lineage>
        <taxon>Bacteria</taxon>
        <taxon>Bacillati</taxon>
        <taxon>Actinomycetota</taxon>
        <taxon>Actinomycetes</taxon>
        <taxon>Micromonosporales</taxon>
        <taxon>Micromonosporaceae</taxon>
        <taxon>Longispora</taxon>
    </lineage>
</organism>
<sequence length="106" mass="11991">MSPRHNRRQHTGPSGPGDEDDEGVMRRASQAVEGDWMVRTLPGNPGTGKTYRCPGCDHEVPASQGHIVAWRLDSDGEDRRHWHTACWRSRGHRLPNIQRGRSAPKY</sequence>